<name>A0ABD0RIB6_CIRMR</name>
<evidence type="ECO:0000313" key="1">
    <source>
        <dbReference type="EMBL" id="KAL0197641.1"/>
    </source>
</evidence>
<evidence type="ECO:0000313" key="2">
    <source>
        <dbReference type="Proteomes" id="UP001529510"/>
    </source>
</evidence>
<dbReference type="EMBL" id="JAMKFB020000003">
    <property type="protein sequence ID" value="KAL0197641.1"/>
    <property type="molecule type" value="Genomic_DNA"/>
</dbReference>
<organism evidence="1 2">
    <name type="scientific">Cirrhinus mrigala</name>
    <name type="common">Mrigala</name>
    <dbReference type="NCBI Taxonomy" id="683832"/>
    <lineage>
        <taxon>Eukaryota</taxon>
        <taxon>Metazoa</taxon>
        <taxon>Chordata</taxon>
        <taxon>Craniata</taxon>
        <taxon>Vertebrata</taxon>
        <taxon>Euteleostomi</taxon>
        <taxon>Actinopterygii</taxon>
        <taxon>Neopterygii</taxon>
        <taxon>Teleostei</taxon>
        <taxon>Ostariophysi</taxon>
        <taxon>Cypriniformes</taxon>
        <taxon>Cyprinidae</taxon>
        <taxon>Labeoninae</taxon>
        <taxon>Labeonini</taxon>
        <taxon>Cirrhinus</taxon>
    </lineage>
</organism>
<dbReference type="Gene3D" id="3.30.70.1820">
    <property type="entry name" value="L1 transposable element, RRM domain"/>
    <property type="match status" value="1"/>
</dbReference>
<accession>A0ABD0RIB6</accession>
<dbReference type="InterPro" id="IPR004244">
    <property type="entry name" value="Transposase_22"/>
</dbReference>
<feature type="non-terminal residue" evidence="1">
    <location>
        <position position="209"/>
    </location>
</feature>
<keyword evidence="2" id="KW-1185">Reference proteome</keyword>
<gene>
    <name evidence="1" type="ORF">M9458_006181</name>
</gene>
<evidence type="ECO:0008006" key="3">
    <source>
        <dbReference type="Google" id="ProtNLM"/>
    </source>
</evidence>
<reference evidence="1 2" key="1">
    <citation type="submission" date="2024-05" db="EMBL/GenBank/DDBJ databases">
        <title>Genome sequencing and assembly of Indian major carp, Cirrhinus mrigala (Hamilton, 1822).</title>
        <authorList>
            <person name="Mohindra V."/>
            <person name="Chowdhury L.M."/>
            <person name="Lal K."/>
            <person name="Jena J.K."/>
        </authorList>
    </citation>
    <scope>NUCLEOTIDE SEQUENCE [LARGE SCALE GENOMIC DNA]</scope>
    <source>
        <strain evidence="1">CM1030</strain>
        <tissue evidence="1">Blood</tissue>
    </source>
</reference>
<proteinExistence type="predicted"/>
<dbReference type="Proteomes" id="UP001529510">
    <property type="component" value="Unassembled WGS sequence"/>
</dbReference>
<sequence>MCEIRDSVDKVHSDLQETRLKLSELESHQDEFEGAIVNMCEDIAEGEKHAEYEILTLKDKVNDLENQSRRNNLGLIGFPEGVEGRDAVSFVEEWLPEIIGMDQERPFEIQRAHRTLQRRPSEHDRPRAIVIRLLRFRGTVTILNAARQEKRPDIWKFKNYDLPRYVNNSLQEESASCSYPNPTNSRFLSVKKLTDGSQKRAEAGDGVMM</sequence>
<dbReference type="AlphaFoldDB" id="A0ABD0RIB6"/>
<dbReference type="PANTHER" id="PTHR11505">
    <property type="entry name" value="L1 TRANSPOSABLE ELEMENT-RELATED"/>
    <property type="match status" value="1"/>
</dbReference>
<comment type="caution">
    <text evidence="1">The sequence shown here is derived from an EMBL/GenBank/DDBJ whole genome shotgun (WGS) entry which is preliminary data.</text>
</comment>
<protein>
    <recommendedName>
        <fullName evidence="3">L1 transposable element RRM domain-containing protein</fullName>
    </recommendedName>
</protein>